<comment type="caution">
    <text evidence="2">The sequence shown here is derived from an EMBL/GenBank/DDBJ whole genome shotgun (WGS) entry which is preliminary data.</text>
</comment>
<gene>
    <name evidence="2" type="ORF">TUBRATIS_11140</name>
</gene>
<organism evidence="2 3">
    <name type="scientific">Tubulinosema ratisbonensis</name>
    <dbReference type="NCBI Taxonomy" id="291195"/>
    <lineage>
        <taxon>Eukaryota</taxon>
        <taxon>Fungi</taxon>
        <taxon>Fungi incertae sedis</taxon>
        <taxon>Microsporidia</taxon>
        <taxon>Tubulinosematoidea</taxon>
        <taxon>Tubulinosematidae</taxon>
        <taxon>Tubulinosema</taxon>
    </lineage>
</organism>
<dbReference type="AlphaFoldDB" id="A0A437AMK6"/>
<keyword evidence="1" id="KW-0812">Transmembrane</keyword>
<dbReference type="VEuPathDB" id="MicrosporidiaDB:TUBRATIS_11140"/>
<keyword evidence="1" id="KW-0472">Membrane</keyword>
<name>A0A437AMK6_9MICR</name>
<feature type="transmembrane region" description="Helical" evidence="1">
    <location>
        <begin position="330"/>
        <end position="353"/>
    </location>
</feature>
<protein>
    <submittedName>
        <fullName evidence="2">Uncharacterized protein</fullName>
    </submittedName>
</protein>
<proteinExistence type="predicted"/>
<keyword evidence="3" id="KW-1185">Reference proteome</keyword>
<reference evidence="2 3" key="1">
    <citation type="submission" date="2018-10" db="EMBL/GenBank/DDBJ databases">
        <title>Draft genome sequence of the microsporidian Tubulinosema ratisbonensis.</title>
        <authorList>
            <person name="Polonais V."/>
            <person name="Peyretaillade E."/>
            <person name="Niehus S."/>
            <person name="Wawrzyniak I."/>
            <person name="Franchet A."/>
            <person name="Gaspin C."/>
            <person name="Reichstadt M."/>
            <person name="Belser C."/>
            <person name="Labadie K."/>
            <person name="Delbac F."/>
            <person name="Ferrandon D."/>
        </authorList>
    </citation>
    <scope>NUCLEOTIDE SEQUENCE [LARGE SCALE GENOMIC DNA]</scope>
    <source>
        <strain evidence="2 3">Franzen</strain>
    </source>
</reference>
<dbReference type="Proteomes" id="UP000282876">
    <property type="component" value="Unassembled WGS sequence"/>
</dbReference>
<keyword evidence="1" id="KW-1133">Transmembrane helix</keyword>
<evidence type="ECO:0000256" key="1">
    <source>
        <dbReference type="SAM" id="Phobius"/>
    </source>
</evidence>
<accession>A0A437AMK6</accession>
<feature type="transmembrane region" description="Helical" evidence="1">
    <location>
        <begin position="255"/>
        <end position="273"/>
    </location>
</feature>
<dbReference type="EMBL" id="RCSS01000234">
    <property type="protein sequence ID" value="RVD92390.1"/>
    <property type="molecule type" value="Genomic_DNA"/>
</dbReference>
<evidence type="ECO:0000313" key="3">
    <source>
        <dbReference type="Proteomes" id="UP000282876"/>
    </source>
</evidence>
<evidence type="ECO:0000313" key="2">
    <source>
        <dbReference type="EMBL" id="RVD92390.1"/>
    </source>
</evidence>
<sequence length="456" mass="55132">MFILNSLKFLKIFFNLTQNSESNTILYNLENYIEYKIDKLESIITTTSDDIDYQTQQNNGDSENLSNLLINLQGCIELQKRFSYLDAMYICGTKIITREAWEFPFKHYLFDMKNLFELLDVNCEFTNIFFSMRSPHDKFTQRMAIYFFDFLIYEKVQENNYLLYQNNMKNALEFFITDFILQFNNHIINAKKLHKSEFQNFLCFLNNRLDIRLRSEHLKQLIKFLWKRLINDRGYRILFILFPELLYLIQSSLEITYITYVKKIHLLIGFIVFRIQANLKKIKSEILNLKAANLFSIHHSEFLNYFIYKTRLYACIMIYLPKTEKMITHYFVFLAFLSYLRVYCGQIFLVFLYDDDFCSNISVKKAVEFYYTYFFLVNIKMCTISNKLEITKFEIKKNFVDCTKDVHKIIPFDFTINGFFVEETETFCFENIYQFKESLVRETFIAMLDFFEINKE</sequence>